<organism evidence="2 3">
    <name type="scientific">Bacteroides intestinalis</name>
    <dbReference type="NCBI Taxonomy" id="329854"/>
    <lineage>
        <taxon>Bacteria</taxon>
        <taxon>Pseudomonadati</taxon>
        <taxon>Bacteroidota</taxon>
        <taxon>Bacteroidia</taxon>
        <taxon>Bacteroidales</taxon>
        <taxon>Bacteroidaceae</taxon>
        <taxon>Bacteroides</taxon>
    </lineage>
</organism>
<keyword evidence="1" id="KW-0472">Membrane</keyword>
<sequence length="244" mass="28069">MNYYICDHITWKKSLSLLKNDMEGQRVYSNLWQMTRDVLMLSLSLSAMASLVILVFGLIKFIADILSGTTEQATTLFDVIIFSMACPAIFVVPLTWGLAYFGWYKNLRKINSLLQKFIASLPEAEDVKRTSPVSYTLHYHKKEFHAMFEEKEKTTTVAVAKGDLILLLPYQDKQQRTTDELFEEIKGFLEGKLFASFAMGPKYMLFAFNSRPIPSQAEVKQAAETLLYLTERFQLQDPDPEEEE</sequence>
<keyword evidence="1" id="KW-1133">Transmembrane helix</keyword>
<name>A0A412XVM1_9BACE</name>
<dbReference type="Proteomes" id="UP000283850">
    <property type="component" value="Unassembled WGS sequence"/>
</dbReference>
<feature type="transmembrane region" description="Helical" evidence="1">
    <location>
        <begin position="79"/>
        <end position="103"/>
    </location>
</feature>
<comment type="caution">
    <text evidence="2">The sequence shown here is derived from an EMBL/GenBank/DDBJ whole genome shotgun (WGS) entry which is preliminary data.</text>
</comment>
<reference evidence="2 3" key="1">
    <citation type="submission" date="2018-08" db="EMBL/GenBank/DDBJ databases">
        <title>A genome reference for cultivated species of the human gut microbiota.</title>
        <authorList>
            <person name="Zou Y."/>
            <person name="Xue W."/>
            <person name="Luo G."/>
        </authorList>
    </citation>
    <scope>NUCLEOTIDE SEQUENCE [LARGE SCALE GENOMIC DNA]</scope>
    <source>
        <strain evidence="2 3">AF14-32</strain>
    </source>
</reference>
<dbReference type="AlphaFoldDB" id="A0A412XVM1"/>
<evidence type="ECO:0000256" key="1">
    <source>
        <dbReference type="SAM" id="Phobius"/>
    </source>
</evidence>
<keyword evidence="1" id="KW-0812">Transmembrane</keyword>
<evidence type="ECO:0000313" key="3">
    <source>
        <dbReference type="Proteomes" id="UP000283850"/>
    </source>
</evidence>
<feature type="transmembrane region" description="Helical" evidence="1">
    <location>
        <begin position="38"/>
        <end position="59"/>
    </location>
</feature>
<gene>
    <name evidence="2" type="ORF">DWW10_20555</name>
</gene>
<protein>
    <submittedName>
        <fullName evidence="2">Uncharacterized protein</fullName>
    </submittedName>
</protein>
<evidence type="ECO:0000313" key="2">
    <source>
        <dbReference type="EMBL" id="RGV49283.1"/>
    </source>
</evidence>
<proteinExistence type="predicted"/>
<dbReference type="EMBL" id="QRZF01000019">
    <property type="protein sequence ID" value="RGV49283.1"/>
    <property type="molecule type" value="Genomic_DNA"/>
</dbReference>
<accession>A0A412XVM1</accession>
<dbReference type="RefSeq" id="WP_022393273.1">
    <property type="nucleotide sequence ID" value="NZ_QRZF01000019.1"/>
</dbReference>